<gene>
    <name evidence="2" type="ORF">ESZ54_10765</name>
</gene>
<feature type="transmembrane region" description="Helical" evidence="1">
    <location>
        <begin position="12"/>
        <end position="34"/>
    </location>
</feature>
<evidence type="ECO:0000313" key="3">
    <source>
        <dbReference type="Proteomes" id="UP000310506"/>
    </source>
</evidence>
<organism evidence="2 3">
    <name type="scientific">Vagococcus silagei</name>
    <dbReference type="NCBI Taxonomy" id="2508885"/>
    <lineage>
        <taxon>Bacteria</taxon>
        <taxon>Bacillati</taxon>
        <taxon>Bacillota</taxon>
        <taxon>Bacilli</taxon>
        <taxon>Lactobacillales</taxon>
        <taxon>Enterococcaceae</taxon>
        <taxon>Vagococcus</taxon>
    </lineage>
</organism>
<feature type="transmembrane region" description="Helical" evidence="1">
    <location>
        <begin position="46"/>
        <end position="69"/>
    </location>
</feature>
<evidence type="ECO:0000313" key="2">
    <source>
        <dbReference type="EMBL" id="THB60324.1"/>
    </source>
</evidence>
<dbReference type="EMBL" id="SDGV01000026">
    <property type="protein sequence ID" value="THB60324.1"/>
    <property type="molecule type" value="Genomic_DNA"/>
</dbReference>
<dbReference type="AlphaFoldDB" id="A0A4S3AZT6"/>
<reference evidence="2 3" key="1">
    <citation type="submission" date="2019-01" db="EMBL/GenBank/DDBJ databases">
        <title>Vagococcus silagei sp. nov. isolated from brewer's grain.</title>
        <authorList>
            <person name="Guu J.-R."/>
        </authorList>
    </citation>
    <scope>NUCLEOTIDE SEQUENCE [LARGE SCALE GENOMIC DNA]</scope>
    <source>
        <strain evidence="2 3">2B-2</strain>
    </source>
</reference>
<keyword evidence="1" id="KW-1133">Transmembrane helix</keyword>
<keyword evidence="3" id="KW-1185">Reference proteome</keyword>
<evidence type="ECO:0000256" key="1">
    <source>
        <dbReference type="SAM" id="Phobius"/>
    </source>
</evidence>
<dbReference type="OrthoDB" id="2193992at2"/>
<keyword evidence="1" id="KW-0472">Membrane</keyword>
<dbReference type="RefSeq" id="WP_136137663.1">
    <property type="nucleotide sequence ID" value="NZ_SDGV01000026.1"/>
</dbReference>
<name>A0A4S3AZT6_9ENTE</name>
<feature type="transmembrane region" description="Helical" evidence="1">
    <location>
        <begin position="81"/>
        <end position="101"/>
    </location>
</feature>
<keyword evidence="1" id="KW-0812">Transmembrane</keyword>
<protein>
    <submittedName>
        <fullName evidence="2">Uncharacterized protein</fullName>
    </submittedName>
</protein>
<accession>A0A4S3AZT6</accession>
<comment type="caution">
    <text evidence="2">The sequence shown here is derived from an EMBL/GenBank/DDBJ whole genome shotgun (WGS) entry which is preliminary data.</text>
</comment>
<sequence>MKEFLETLPVNHWVSITMLIVCLLTFIYSVSFYFSKEGRDERGRSVFAKASMLTFVSTIIIFILFSAYSDLFVISSKSASFLVHLGLALVTTIQFTGIVLFNKFS</sequence>
<dbReference type="Proteomes" id="UP000310506">
    <property type="component" value="Unassembled WGS sequence"/>
</dbReference>
<proteinExistence type="predicted"/>